<keyword evidence="1" id="KW-0812">Transmembrane</keyword>
<reference evidence="2 3" key="1">
    <citation type="submission" date="2020-08" db="EMBL/GenBank/DDBJ databases">
        <title>Genome public.</title>
        <authorList>
            <person name="Liu C."/>
            <person name="Sun Q."/>
        </authorList>
    </citation>
    <scope>NUCLEOTIDE SEQUENCE [LARGE SCALE GENOMIC DNA]</scope>
    <source>
        <strain evidence="2 3">M29</strain>
    </source>
</reference>
<feature type="transmembrane region" description="Helical" evidence="1">
    <location>
        <begin position="170"/>
        <end position="190"/>
    </location>
</feature>
<gene>
    <name evidence="2" type="ORF">H8Z82_00630</name>
</gene>
<comment type="caution">
    <text evidence="2">The sequence shown here is derived from an EMBL/GenBank/DDBJ whole genome shotgun (WGS) entry which is preliminary data.</text>
</comment>
<keyword evidence="3" id="KW-1185">Reference proteome</keyword>
<feature type="transmembrane region" description="Helical" evidence="1">
    <location>
        <begin position="42"/>
        <end position="60"/>
    </location>
</feature>
<keyword evidence="1" id="KW-0472">Membrane</keyword>
<accession>A0ABR7IDU8</accession>
<keyword evidence="1" id="KW-1133">Transmembrane helix</keyword>
<proteinExistence type="predicted"/>
<name>A0ABR7IDU8_9FIRM</name>
<feature type="transmembrane region" description="Helical" evidence="1">
    <location>
        <begin position="108"/>
        <end position="128"/>
    </location>
</feature>
<dbReference type="RefSeq" id="WP_118609837.1">
    <property type="nucleotide sequence ID" value="NZ_JBPCGP010000009.1"/>
</dbReference>
<dbReference type="Proteomes" id="UP000649826">
    <property type="component" value="Unassembled WGS sequence"/>
</dbReference>
<feature type="transmembrane region" description="Helical" evidence="1">
    <location>
        <begin position="12"/>
        <end position="35"/>
    </location>
</feature>
<feature type="transmembrane region" description="Helical" evidence="1">
    <location>
        <begin position="80"/>
        <end position="101"/>
    </location>
</feature>
<organism evidence="2 3">
    <name type="scientific">Blautia difficilis</name>
    <dbReference type="NCBI Taxonomy" id="2763027"/>
    <lineage>
        <taxon>Bacteria</taxon>
        <taxon>Bacillati</taxon>
        <taxon>Bacillota</taxon>
        <taxon>Clostridia</taxon>
        <taxon>Lachnospirales</taxon>
        <taxon>Lachnospiraceae</taxon>
        <taxon>Blautia</taxon>
    </lineage>
</organism>
<evidence type="ECO:0000256" key="1">
    <source>
        <dbReference type="SAM" id="Phobius"/>
    </source>
</evidence>
<dbReference type="EMBL" id="JACOQG010000001">
    <property type="protein sequence ID" value="MBC5778192.1"/>
    <property type="molecule type" value="Genomic_DNA"/>
</dbReference>
<sequence>MFSDYGSAMNTLFHGVLMLATCAGCYLLWWGVAFYPERHAPLWLSGILLVATAVCGIMAVNWMSQGIFQTEGIRKGVSGGWIMAGGVICYVVLLVISNLVFHRMVTTELFLIVGWAVLNLVTVNTLYASGLFSAGISVVFCVLTLAVVVGSLYCYMIYYNLEKWKGYIDGFLPLVMVGIAMLVMAGVMFYKK</sequence>
<protein>
    <submittedName>
        <fullName evidence="2">Uncharacterized protein</fullName>
    </submittedName>
</protein>
<feature type="transmembrane region" description="Helical" evidence="1">
    <location>
        <begin position="134"/>
        <end position="158"/>
    </location>
</feature>
<evidence type="ECO:0000313" key="2">
    <source>
        <dbReference type="EMBL" id="MBC5778192.1"/>
    </source>
</evidence>
<evidence type="ECO:0000313" key="3">
    <source>
        <dbReference type="Proteomes" id="UP000649826"/>
    </source>
</evidence>